<keyword evidence="9" id="KW-1185">Reference proteome</keyword>
<evidence type="ECO:0000256" key="5">
    <source>
        <dbReference type="ARBA" id="ARBA00023163"/>
    </source>
</evidence>
<keyword evidence="5" id="KW-0804">Transcription</keyword>
<dbReference type="GO" id="GO:0008270">
    <property type="term" value="F:zinc ion binding"/>
    <property type="evidence" value="ECO:0007669"/>
    <property type="project" value="UniProtKB-KW"/>
</dbReference>
<evidence type="ECO:0000256" key="2">
    <source>
        <dbReference type="ARBA" id="ARBA00022771"/>
    </source>
</evidence>
<dbReference type="InterPro" id="IPR056280">
    <property type="entry name" value="AIPP2-like_SPOC"/>
</dbReference>
<dbReference type="OrthoDB" id="1932206at2759"/>
<evidence type="ECO:0000256" key="1">
    <source>
        <dbReference type="ARBA" id="ARBA00022723"/>
    </source>
</evidence>
<evidence type="ECO:0000313" key="9">
    <source>
        <dbReference type="Proteomes" id="UP000604825"/>
    </source>
</evidence>
<keyword evidence="4" id="KW-0805">Transcription regulation</keyword>
<comment type="caution">
    <text evidence="8">The sequence shown here is derived from an EMBL/GenBank/DDBJ whole genome shotgun (WGS) entry which is preliminary data.</text>
</comment>
<accession>A0A811Q0Q2</accession>
<keyword evidence="3" id="KW-0862">Zinc</keyword>
<evidence type="ECO:0000256" key="6">
    <source>
        <dbReference type="SAM" id="MobiDB-lite"/>
    </source>
</evidence>
<dbReference type="GO" id="GO:0140566">
    <property type="term" value="F:histone reader activity"/>
    <property type="evidence" value="ECO:0007669"/>
    <property type="project" value="InterPro"/>
</dbReference>
<dbReference type="InterPro" id="IPR049914">
    <property type="entry name" value="PHD1-3/5-6"/>
</dbReference>
<evidence type="ECO:0000256" key="4">
    <source>
        <dbReference type="ARBA" id="ARBA00023015"/>
    </source>
</evidence>
<dbReference type="GO" id="GO:0034244">
    <property type="term" value="P:negative regulation of transcription elongation by RNA polymerase II"/>
    <property type="evidence" value="ECO:0007669"/>
    <property type="project" value="InterPro"/>
</dbReference>
<feature type="domain" description="AIPP2-like SPOC-like" evidence="7">
    <location>
        <begin position="372"/>
        <end position="499"/>
    </location>
</feature>
<evidence type="ECO:0000313" key="8">
    <source>
        <dbReference type="EMBL" id="CAD6249476.1"/>
    </source>
</evidence>
<dbReference type="PANTHER" id="PTHR33304">
    <property type="match status" value="1"/>
</dbReference>
<dbReference type="SUPFAM" id="SSF57903">
    <property type="entry name" value="FYVE/PHD zinc finger"/>
    <property type="match status" value="1"/>
</dbReference>
<dbReference type="EMBL" id="CAJGYO010000008">
    <property type="protein sequence ID" value="CAD6249476.1"/>
    <property type="molecule type" value="Genomic_DNA"/>
</dbReference>
<dbReference type="InterPro" id="IPR011011">
    <property type="entry name" value="Znf_FYVE_PHD"/>
</dbReference>
<evidence type="ECO:0000259" key="7">
    <source>
        <dbReference type="Pfam" id="PF23121"/>
    </source>
</evidence>
<dbReference type="Pfam" id="PF23121">
    <property type="entry name" value="SPOC_AIPP2"/>
    <property type="match status" value="1"/>
</dbReference>
<keyword evidence="2" id="KW-0863">Zinc-finger</keyword>
<keyword evidence="1" id="KW-0479">Metal-binding</keyword>
<organism evidence="8 9">
    <name type="scientific">Miscanthus lutarioriparius</name>
    <dbReference type="NCBI Taxonomy" id="422564"/>
    <lineage>
        <taxon>Eukaryota</taxon>
        <taxon>Viridiplantae</taxon>
        <taxon>Streptophyta</taxon>
        <taxon>Embryophyta</taxon>
        <taxon>Tracheophyta</taxon>
        <taxon>Spermatophyta</taxon>
        <taxon>Magnoliopsida</taxon>
        <taxon>Liliopsida</taxon>
        <taxon>Poales</taxon>
        <taxon>Poaceae</taxon>
        <taxon>PACMAD clade</taxon>
        <taxon>Panicoideae</taxon>
        <taxon>Andropogonodae</taxon>
        <taxon>Andropogoneae</taxon>
        <taxon>Saccharinae</taxon>
        <taxon>Miscanthus</taxon>
    </lineage>
</organism>
<feature type="region of interest" description="Disordered" evidence="6">
    <location>
        <begin position="193"/>
        <end position="213"/>
    </location>
</feature>
<evidence type="ECO:0000256" key="3">
    <source>
        <dbReference type="ARBA" id="ARBA00022833"/>
    </source>
</evidence>
<sequence length="556" mass="62760">MDIVVCGTCGSGSLSLIEKCARCNDYEHGYYMKVLTFDIPREWYCAKCQEYANGGPKLSQGRKTEFQKPRHGRDMMNERETSKLHLSHSNVVPQISPKSPNRFGNAKVKFVSSEEAALLSRERPPLVRSRFVVPQPSKAPSTTKHLSNLNCVSPSRSDTQVQALKRCADASHSQPKIEDMSYFAMQQRQVHPASPLGMKQPSNMKSISPSRSDTQVQNLKRCAAARHGQAKTDDSPYFAMRQSQAHPASPLHVKQLSNMKRISPNRTVTQVHGTKRSTVVSHDINMDFETRSGGSMPIIHKCRTSERVKVKIDSLIEHKAREKKIVNADKGETNSPAEDDDTGCSLNEKKGVMLTIGSIVKYSRRPAPAICWRGCFHVFYAGTKLNLGEFKAQFPSKVSSRVCDTIKMIPSDLQLELLPRMNDWPKSFETIPPVHEDIGVFFFDKPVGCEKKHSNILADSNNYVLRAYIDGIKLLIYSSEVLPPDSQWIDGENYLWGLFVRSKGKSDPWQFGSTTTCDLVFLSMLMCKSIKYDDSTCPYIRSMKKYMALEIEEWRV</sequence>
<feature type="compositionally biased region" description="Polar residues" evidence="6">
    <location>
        <begin position="200"/>
        <end position="213"/>
    </location>
</feature>
<dbReference type="AlphaFoldDB" id="A0A811Q0Q2"/>
<dbReference type="PANTHER" id="PTHR33304:SF36">
    <property type="entry name" value="GB|AAF26970.1-RELATED"/>
    <property type="match status" value="1"/>
</dbReference>
<proteinExistence type="predicted"/>
<protein>
    <recommendedName>
        <fullName evidence="7">AIPP2-like SPOC-like domain-containing protein</fullName>
    </recommendedName>
</protein>
<reference evidence="8" key="1">
    <citation type="submission" date="2020-10" db="EMBL/GenBank/DDBJ databases">
        <authorList>
            <person name="Han B."/>
            <person name="Lu T."/>
            <person name="Zhao Q."/>
            <person name="Huang X."/>
            <person name="Zhao Y."/>
        </authorList>
    </citation>
    <scope>NUCLEOTIDE SEQUENCE</scope>
</reference>
<gene>
    <name evidence="8" type="ORF">NCGR_LOCUS33297</name>
</gene>
<name>A0A811Q0Q2_9POAL</name>
<dbReference type="Proteomes" id="UP000604825">
    <property type="component" value="Unassembled WGS sequence"/>
</dbReference>